<dbReference type="OrthoDB" id="5282002at2759"/>
<evidence type="ECO:0000313" key="6">
    <source>
        <dbReference type="EMBL" id="TFK25256.1"/>
    </source>
</evidence>
<feature type="domain" description="MYND-type" evidence="5">
    <location>
        <begin position="10"/>
        <end position="56"/>
    </location>
</feature>
<reference evidence="6 7" key="1">
    <citation type="journal article" date="2019" name="Nat. Ecol. Evol.">
        <title>Megaphylogeny resolves global patterns of mushroom evolution.</title>
        <authorList>
            <person name="Varga T."/>
            <person name="Krizsan K."/>
            <person name="Foldi C."/>
            <person name="Dima B."/>
            <person name="Sanchez-Garcia M."/>
            <person name="Sanchez-Ramirez S."/>
            <person name="Szollosi G.J."/>
            <person name="Szarkandi J.G."/>
            <person name="Papp V."/>
            <person name="Albert L."/>
            <person name="Andreopoulos W."/>
            <person name="Angelini C."/>
            <person name="Antonin V."/>
            <person name="Barry K.W."/>
            <person name="Bougher N.L."/>
            <person name="Buchanan P."/>
            <person name="Buyck B."/>
            <person name="Bense V."/>
            <person name="Catcheside P."/>
            <person name="Chovatia M."/>
            <person name="Cooper J."/>
            <person name="Damon W."/>
            <person name="Desjardin D."/>
            <person name="Finy P."/>
            <person name="Geml J."/>
            <person name="Haridas S."/>
            <person name="Hughes K."/>
            <person name="Justo A."/>
            <person name="Karasinski D."/>
            <person name="Kautmanova I."/>
            <person name="Kiss B."/>
            <person name="Kocsube S."/>
            <person name="Kotiranta H."/>
            <person name="LaButti K.M."/>
            <person name="Lechner B.E."/>
            <person name="Liimatainen K."/>
            <person name="Lipzen A."/>
            <person name="Lukacs Z."/>
            <person name="Mihaltcheva S."/>
            <person name="Morgado L.N."/>
            <person name="Niskanen T."/>
            <person name="Noordeloos M.E."/>
            <person name="Ohm R.A."/>
            <person name="Ortiz-Santana B."/>
            <person name="Ovrebo C."/>
            <person name="Racz N."/>
            <person name="Riley R."/>
            <person name="Savchenko A."/>
            <person name="Shiryaev A."/>
            <person name="Soop K."/>
            <person name="Spirin V."/>
            <person name="Szebenyi C."/>
            <person name="Tomsovsky M."/>
            <person name="Tulloss R.E."/>
            <person name="Uehling J."/>
            <person name="Grigoriev I.V."/>
            <person name="Vagvolgyi C."/>
            <person name="Papp T."/>
            <person name="Martin F.M."/>
            <person name="Miettinen O."/>
            <person name="Hibbett D.S."/>
            <person name="Nagy L.G."/>
        </authorList>
    </citation>
    <scope>NUCLEOTIDE SEQUENCE [LARGE SCALE GENOMIC DNA]</scope>
    <source>
        <strain evidence="6 7">CBS 121175</strain>
    </source>
</reference>
<evidence type="ECO:0000259" key="5">
    <source>
        <dbReference type="PROSITE" id="PS50865"/>
    </source>
</evidence>
<dbReference type="Pfam" id="PF14737">
    <property type="entry name" value="DUF4470"/>
    <property type="match status" value="1"/>
</dbReference>
<dbReference type="EMBL" id="ML210188">
    <property type="protein sequence ID" value="TFK25256.1"/>
    <property type="molecule type" value="Genomic_DNA"/>
</dbReference>
<sequence>MALVQPPLPFLLCANRRIPEKICTVPGSKSCAACKLVSYCSKECQKAHWTLDQTDCKDHIRSKDWRPVWIRERRPPSFLNHGPPDNLESKFGKHIMAGPQALGIGLSLWGNSPAFDAINLAKNEMDPSRDFAIAFAASGDLRHVVKTVNGLPEDYSGHLKMVINDNSMPVVCRNVALLIILGTVEDPVYAADIALHFWYSTHFPTQYHAQISASIVAFLTHSHEQEVPFPVGEKAKISVVLEGGPPFSLDYFSHFTMPSSASAEEARAEYLRIRTAYSRRDFRDRIYSGLRPSHRAAVQKYQQLGIILPFGALDDEFDCANSSLFSLDGRWLQSDFADPLEGWDIAEVVEAGKKYGACSEDIYGCLYFFLSDQLRTFASRLRRFHITFTLLSLDMTVLAKGIRENVWSTGVHDLPSSIRFDRILVSNTVDPNYVGIRAVLNAWGPFLACTQTASIVAYFMNWTLVQQDGRAQAAGSSVVKRITKKLVALNKVSILMNWLKSTHGPLSEGASSVYWISKGIDLFYDNSEAFSTYLKKQGLDRILQELGLVLKKKNTVVPHVSKIAYPAHLNQF</sequence>
<gene>
    <name evidence="6" type="ORF">FA15DRAFT_590857</name>
</gene>
<organism evidence="6 7">
    <name type="scientific">Coprinopsis marcescibilis</name>
    <name type="common">Agaric fungus</name>
    <name type="synonym">Psathyrella marcescibilis</name>
    <dbReference type="NCBI Taxonomy" id="230819"/>
    <lineage>
        <taxon>Eukaryota</taxon>
        <taxon>Fungi</taxon>
        <taxon>Dikarya</taxon>
        <taxon>Basidiomycota</taxon>
        <taxon>Agaricomycotina</taxon>
        <taxon>Agaricomycetes</taxon>
        <taxon>Agaricomycetidae</taxon>
        <taxon>Agaricales</taxon>
        <taxon>Agaricineae</taxon>
        <taxon>Psathyrellaceae</taxon>
        <taxon>Coprinopsis</taxon>
    </lineage>
</organism>
<dbReference type="SUPFAM" id="SSF144232">
    <property type="entry name" value="HIT/MYND zinc finger-like"/>
    <property type="match status" value="1"/>
</dbReference>
<protein>
    <recommendedName>
        <fullName evidence="5">MYND-type domain-containing protein</fullName>
    </recommendedName>
</protein>
<keyword evidence="7" id="KW-1185">Reference proteome</keyword>
<keyword evidence="1" id="KW-0479">Metal-binding</keyword>
<dbReference type="AlphaFoldDB" id="A0A5C3KXH9"/>
<dbReference type="InterPro" id="IPR002893">
    <property type="entry name" value="Znf_MYND"/>
</dbReference>
<accession>A0A5C3KXH9</accession>
<name>A0A5C3KXH9_COPMA</name>
<dbReference type="Pfam" id="PF01753">
    <property type="entry name" value="zf-MYND"/>
    <property type="match status" value="1"/>
</dbReference>
<evidence type="ECO:0000256" key="1">
    <source>
        <dbReference type="ARBA" id="ARBA00022723"/>
    </source>
</evidence>
<proteinExistence type="predicted"/>
<dbReference type="InterPro" id="IPR027974">
    <property type="entry name" value="DUF4470"/>
</dbReference>
<evidence type="ECO:0000256" key="2">
    <source>
        <dbReference type="ARBA" id="ARBA00022771"/>
    </source>
</evidence>
<dbReference type="PROSITE" id="PS50865">
    <property type="entry name" value="ZF_MYND_2"/>
    <property type="match status" value="1"/>
</dbReference>
<evidence type="ECO:0000256" key="4">
    <source>
        <dbReference type="PROSITE-ProRule" id="PRU00134"/>
    </source>
</evidence>
<dbReference type="GO" id="GO:0008270">
    <property type="term" value="F:zinc ion binding"/>
    <property type="evidence" value="ECO:0007669"/>
    <property type="project" value="UniProtKB-KW"/>
</dbReference>
<keyword evidence="3" id="KW-0862">Zinc</keyword>
<evidence type="ECO:0000313" key="7">
    <source>
        <dbReference type="Proteomes" id="UP000307440"/>
    </source>
</evidence>
<evidence type="ECO:0000256" key="3">
    <source>
        <dbReference type="ARBA" id="ARBA00022833"/>
    </source>
</evidence>
<dbReference type="Proteomes" id="UP000307440">
    <property type="component" value="Unassembled WGS sequence"/>
</dbReference>
<keyword evidence="2 4" id="KW-0863">Zinc-finger</keyword>
<dbReference type="Gene3D" id="6.10.140.2220">
    <property type="match status" value="1"/>
</dbReference>